<dbReference type="AlphaFoldDB" id="A0A9D9ESL4"/>
<reference evidence="2" key="1">
    <citation type="submission" date="2020-10" db="EMBL/GenBank/DDBJ databases">
        <authorList>
            <person name="Gilroy R."/>
        </authorList>
    </citation>
    <scope>NUCLEOTIDE SEQUENCE</scope>
    <source>
        <strain evidence="2">B3-4054</strain>
    </source>
</reference>
<protein>
    <submittedName>
        <fullName evidence="2">Uncharacterized protein</fullName>
    </submittedName>
</protein>
<evidence type="ECO:0000313" key="2">
    <source>
        <dbReference type="EMBL" id="MBO8450384.1"/>
    </source>
</evidence>
<feature type="compositionally biased region" description="Low complexity" evidence="1">
    <location>
        <begin position="216"/>
        <end position="256"/>
    </location>
</feature>
<accession>A0A9D9ESL4</accession>
<feature type="region of interest" description="Disordered" evidence="1">
    <location>
        <begin position="17"/>
        <end position="256"/>
    </location>
</feature>
<dbReference type="EMBL" id="JADIMS010000077">
    <property type="protein sequence ID" value="MBO8450384.1"/>
    <property type="molecule type" value="Genomic_DNA"/>
</dbReference>
<feature type="non-terminal residue" evidence="2">
    <location>
        <position position="256"/>
    </location>
</feature>
<name>A0A9D9ESL4_9SPIR</name>
<feature type="compositionally biased region" description="Basic and acidic residues" evidence="1">
    <location>
        <begin position="152"/>
        <end position="176"/>
    </location>
</feature>
<comment type="caution">
    <text evidence="2">The sequence shown here is derived from an EMBL/GenBank/DDBJ whole genome shotgun (WGS) entry which is preliminary data.</text>
</comment>
<reference evidence="2" key="2">
    <citation type="journal article" date="2021" name="PeerJ">
        <title>Extensive microbial diversity within the chicken gut microbiome revealed by metagenomics and culture.</title>
        <authorList>
            <person name="Gilroy R."/>
            <person name="Ravi A."/>
            <person name="Getino M."/>
            <person name="Pursley I."/>
            <person name="Horton D.L."/>
            <person name="Alikhan N.F."/>
            <person name="Baker D."/>
            <person name="Gharbi K."/>
            <person name="Hall N."/>
            <person name="Watson M."/>
            <person name="Adriaenssens E.M."/>
            <person name="Foster-Nyarko E."/>
            <person name="Jarju S."/>
            <person name="Secka A."/>
            <person name="Antonio M."/>
            <person name="Oren A."/>
            <person name="Chaudhuri R.R."/>
            <person name="La Ragione R."/>
            <person name="Hildebrand F."/>
            <person name="Pallen M.J."/>
        </authorList>
    </citation>
    <scope>NUCLEOTIDE SEQUENCE</scope>
    <source>
        <strain evidence="2">B3-4054</strain>
    </source>
</reference>
<dbReference type="InterPro" id="IPR058123">
    <property type="entry name" value="FlcA_N"/>
</dbReference>
<dbReference type="Proteomes" id="UP000823616">
    <property type="component" value="Unassembled WGS sequence"/>
</dbReference>
<evidence type="ECO:0000256" key="1">
    <source>
        <dbReference type="SAM" id="MobiDB-lite"/>
    </source>
</evidence>
<dbReference type="NCBIfam" id="NF047372">
    <property type="entry name" value="FlcA_NTERM"/>
    <property type="match status" value="1"/>
</dbReference>
<proteinExistence type="predicted"/>
<gene>
    <name evidence="2" type="ORF">IAA96_04685</name>
</gene>
<feature type="compositionally biased region" description="Low complexity" evidence="1">
    <location>
        <begin position="42"/>
        <end position="59"/>
    </location>
</feature>
<organism evidence="2 3">
    <name type="scientific">Candidatus Avitreponema avistercoris</name>
    <dbReference type="NCBI Taxonomy" id="2840705"/>
    <lineage>
        <taxon>Bacteria</taxon>
        <taxon>Pseudomonadati</taxon>
        <taxon>Spirochaetota</taxon>
        <taxon>Spirochaetia</taxon>
        <taxon>Spirochaetales</taxon>
        <taxon>Candidatus Avitreponema</taxon>
    </lineage>
</organism>
<evidence type="ECO:0000313" key="3">
    <source>
        <dbReference type="Proteomes" id="UP000823616"/>
    </source>
</evidence>
<sequence>MPGFEELKKFRDIIASLGDERKIAEEQDGVYEELPLPPESPSAPAHTPGPAHAAEPPAGRQAGAAEHEPETAADFSDIPLDADPDSLSALTPENGEGAPDLSELDAMLNSLPLGSPDDLDGFDAPDSALHGAQEPVQAVPADDAGETAVPEDFDRLFPPDFDHGTPEEVEAEKAAAEDADVLAVSDTGAGSAAPGGAELPDMGSLDGLDGLDLDNLDLGGLDNLDLGSLDLGGADNADAAGTDGADNADAGADNAG</sequence>